<evidence type="ECO:0000313" key="16">
    <source>
        <dbReference type="Proteomes" id="UP000242913"/>
    </source>
</evidence>
<gene>
    <name evidence="15" type="ORF">X798_01228</name>
</gene>
<evidence type="ECO:0000256" key="4">
    <source>
        <dbReference type="ARBA" id="ARBA00022490"/>
    </source>
</evidence>
<dbReference type="InterPro" id="IPR015943">
    <property type="entry name" value="WD40/YVTN_repeat-like_dom_sf"/>
</dbReference>
<evidence type="ECO:0000256" key="9">
    <source>
        <dbReference type="ARBA" id="ARBA00067327"/>
    </source>
</evidence>
<evidence type="ECO:0000256" key="10">
    <source>
        <dbReference type="ARBA" id="ARBA00076938"/>
    </source>
</evidence>
<feature type="compositionally biased region" description="Acidic residues" evidence="13">
    <location>
        <begin position="361"/>
        <end position="370"/>
    </location>
</feature>
<evidence type="ECO:0000256" key="3">
    <source>
        <dbReference type="ARBA" id="ARBA00022448"/>
    </source>
</evidence>
<dbReference type="PROSITE" id="PS50166">
    <property type="entry name" value="IMPORTIN_B_NT"/>
    <property type="match status" value="1"/>
</dbReference>
<name>A0A238C3L8_9BILA</name>
<sequence>MTGEAEDWRPIPEELQQVVQLLQHSQSPDTQTQRNVQERLDQLNLHPEFCCYLVFILSKLKDEQVANRSLAGLILKNSVRMLWGRLPESIRQYVKNRTLLAISDSHPLIRATVGIIITTIVIHEGIAQWPALLPTLCNMLDGSDENLQEGAMGAIQKICEDSADMLTAQEHLSTLIPKLLYFFNSPSSKLRALALNSVNCILLVQTEPLNNIMDVFLQHLFALANDADTEVQKQLCRSLTLLLDSHLDKLASQLGNIVEFMLLRTQDPNEATALEACEFWLALAENPQVCREALLPYLPKLIPILVRCMRYSDMDVAVLKGDIDEEDGAIPDRQQDIKPRFHRAKTQTQTQRKSDISAEGEFMDGDDDGDDDSSTEWNLRMLFDAFLYDVCYCHIRKCSAASLDVLSSIFNDDFLPTLLPILKETLFHNNWLIKESGILALGAVAEGCMSGITPHLPELIPFLITSLQDRKALVRSITCWTLSRYCHYVVQQDHNMYFKQLLKELLARILDGSKRVQEAACSAFATLEEEANLELVPYLPEILATLVEAFNRYQAKNLLILYDAVGTLADSVGPNLNEPQYVETIMRPLMAKWAALGDDDKELFPLLECLSSVATALHEAFLPFCEPVFQRCTALIGRCLQQSQLAMERPSEYDMPDKDFLIVALDLLSGLAEGLAEHIDSLVGPSQIIALIYQCAMDSSAEVRQSSFALLGDLSKACYHYLQPHINIFLPILAQNLDPDSISVCNNSIWAIGEIAMKMGEDMRPHVLGLIPALMIVMNREKGPKTLLENTAITLGRLGISCANEVAPFLSQFIRPWCLALRNIRDNEEKESAFRGLCNMITLNPAGVLAEFIFLCDAIASWNNPQPELKMMFSRILHGFRQQVGDLNWTAFTSQFPIPLKQRLANQYDVYRFDMLLYYFYEFRLSVRMVVKESGMSFSRQAFYNRIYRQRFSPDGNWLVVTDSLAHLYLFELRQALELNACSNERRFKYRLKLDEPIYALSTVHSRLICGNAVGQLAIYNWDDITDCNNSNPCDPLCKFSGFPTTLPVAPPCEINAIACIDNSCMLYAGAGDNAIRLVGIDRPDKVISTFVGHSEYVNELAIQSEHVFLSSSEDGTVRLWDIRSKNIYIFNVASEGNLRRNNCGRGICALDVEGDFMVCGGDVELAIWHISSRSFASTLICERPSLMRYTVAKMNDDRILIGGSCPDLIQFDYSGQHLISVKTSLRNIYSIETNSLSANAMTTVAGDSLLIDAFLNLGYVSFCFSTT</sequence>
<dbReference type="SMART" id="SM00913">
    <property type="entry name" value="IBN_N"/>
    <property type="match status" value="1"/>
</dbReference>
<accession>A0A238C3L8</accession>
<dbReference type="Proteomes" id="UP000242913">
    <property type="component" value="Unassembled WGS sequence"/>
</dbReference>
<dbReference type="GO" id="GO:0006606">
    <property type="term" value="P:protein import into nucleus"/>
    <property type="evidence" value="ECO:0007669"/>
    <property type="project" value="InterPro"/>
</dbReference>
<dbReference type="InterPro" id="IPR058584">
    <property type="entry name" value="IMB1_TNPO1-like_TPR"/>
</dbReference>
<comment type="similarity">
    <text evidence="8">Belongs to the importin beta family. Importin beta-2 subfamily.</text>
</comment>
<dbReference type="SUPFAM" id="SSF50978">
    <property type="entry name" value="WD40 repeat-like"/>
    <property type="match status" value="1"/>
</dbReference>
<dbReference type="Gene3D" id="1.25.10.10">
    <property type="entry name" value="Leucine-rich Repeat Variant"/>
    <property type="match status" value="1"/>
</dbReference>
<dbReference type="InterPro" id="IPR036322">
    <property type="entry name" value="WD40_repeat_dom_sf"/>
</dbReference>
<evidence type="ECO:0000256" key="5">
    <source>
        <dbReference type="ARBA" id="ARBA00022737"/>
    </source>
</evidence>
<dbReference type="InterPro" id="IPR040122">
    <property type="entry name" value="Importin_beta"/>
</dbReference>
<dbReference type="Pfam" id="PF25574">
    <property type="entry name" value="TPR_IMB1"/>
    <property type="match status" value="1"/>
</dbReference>
<evidence type="ECO:0000256" key="11">
    <source>
        <dbReference type="ARBA" id="ARBA00080641"/>
    </source>
</evidence>
<evidence type="ECO:0000256" key="12">
    <source>
        <dbReference type="PROSITE-ProRule" id="PRU00221"/>
    </source>
</evidence>
<keyword evidence="3" id="KW-0813">Transport</keyword>
<evidence type="ECO:0000256" key="7">
    <source>
        <dbReference type="ARBA" id="ARBA00023242"/>
    </source>
</evidence>
<dbReference type="SUPFAM" id="SSF48371">
    <property type="entry name" value="ARM repeat"/>
    <property type="match status" value="1"/>
</dbReference>
<evidence type="ECO:0000256" key="1">
    <source>
        <dbReference type="ARBA" id="ARBA00004123"/>
    </source>
</evidence>
<organism evidence="15 16">
    <name type="scientific">Onchocerca flexuosa</name>
    <dbReference type="NCBI Taxonomy" id="387005"/>
    <lineage>
        <taxon>Eukaryota</taxon>
        <taxon>Metazoa</taxon>
        <taxon>Ecdysozoa</taxon>
        <taxon>Nematoda</taxon>
        <taxon>Chromadorea</taxon>
        <taxon>Rhabditida</taxon>
        <taxon>Spirurina</taxon>
        <taxon>Spiruromorpha</taxon>
        <taxon>Filarioidea</taxon>
        <taxon>Onchocercidae</taxon>
        <taxon>Onchocerca</taxon>
    </lineage>
</organism>
<dbReference type="InterPro" id="IPR016024">
    <property type="entry name" value="ARM-type_fold"/>
</dbReference>
<keyword evidence="6" id="KW-0653">Protein transport</keyword>
<dbReference type="GO" id="GO:0005737">
    <property type="term" value="C:cytoplasm"/>
    <property type="evidence" value="ECO:0007669"/>
    <property type="project" value="UniProtKB-SubCell"/>
</dbReference>
<keyword evidence="4" id="KW-0963">Cytoplasm</keyword>
<comment type="subcellular location">
    <subcellularLocation>
        <location evidence="2">Cytoplasm</location>
    </subcellularLocation>
    <subcellularLocation>
        <location evidence="1">Nucleus</location>
    </subcellularLocation>
</comment>
<keyword evidence="16" id="KW-1185">Reference proteome</keyword>
<evidence type="ECO:0000259" key="14">
    <source>
        <dbReference type="PROSITE" id="PS50166"/>
    </source>
</evidence>
<evidence type="ECO:0000256" key="13">
    <source>
        <dbReference type="SAM" id="MobiDB-lite"/>
    </source>
</evidence>
<dbReference type="InterPro" id="IPR011989">
    <property type="entry name" value="ARM-like"/>
</dbReference>
<dbReference type="Pfam" id="PF13513">
    <property type="entry name" value="HEAT_EZ"/>
    <property type="match status" value="1"/>
</dbReference>
<dbReference type="Pfam" id="PF00400">
    <property type="entry name" value="WD40"/>
    <property type="match status" value="1"/>
</dbReference>
<keyword evidence="12" id="KW-0853">WD repeat</keyword>
<dbReference type="InterPro" id="IPR001494">
    <property type="entry name" value="Importin-beta_N"/>
</dbReference>
<keyword evidence="5" id="KW-0677">Repeat</keyword>
<feature type="region of interest" description="Disordered" evidence="13">
    <location>
        <begin position="343"/>
        <end position="370"/>
    </location>
</feature>
<dbReference type="Gene3D" id="2.130.10.10">
    <property type="entry name" value="YVTN repeat-like/Quinoprotein amine dehydrogenase"/>
    <property type="match status" value="1"/>
</dbReference>
<dbReference type="GO" id="GO:0031981">
    <property type="term" value="C:nuclear lumen"/>
    <property type="evidence" value="ECO:0007669"/>
    <property type="project" value="UniProtKB-ARBA"/>
</dbReference>
<evidence type="ECO:0000256" key="2">
    <source>
        <dbReference type="ARBA" id="ARBA00004496"/>
    </source>
</evidence>
<reference evidence="15 16" key="1">
    <citation type="submission" date="2015-12" db="EMBL/GenBank/DDBJ databases">
        <title>Draft genome of the nematode, Onchocerca flexuosa.</title>
        <authorList>
            <person name="Mitreva M."/>
        </authorList>
    </citation>
    <scope>NUCLEOTIDE SEQUENCE [LARGE SCALE GENOMIC DNA]</scope>
    <source>
        <strain evidence="15">Red Deer</strain>
    </source>
</reference>
<dbReference type="GO" id="GO:0031267">
    <property type="term" value="F:small GTPase binding"/>
    <property type="evidence" value="ECO:0007669"/>
    <property type="project" value="InterPro"/>
</dbReference>
<dbReference type="Pfam" id="PF03810">
    <property type="entry name" value="IBN_N"/>
    <property type="match status" value="1"/>
</dbReference>
<dbReference type="AlphaFoldDB" id="A0A238C3L8"/>
<dbReference type="FunFam" id="1.25.10.10:FF:000028">
    <property type="entry name" value="Transportin-1 isoform 1"/>
    <property type="match status" value="1"/>
</dbReference>
<keyword evidence="7" id="KW-0539">Nucleus</keyword>
<dbReference type="InterPro" id="IPR001680">
    <property type="entry name" value="WD40_rpt"/>
</dbReference>
<protein>
    <recommendedName>
        <fullName evidence="9">Transportin-1</fullName>
    </recommendedName>
    <alternativeName>
        <fullName evidence="10">Importin beta-2</fullName>
    </alternativeName>
    <alternativeName>
        <fullName evidence="11">Karyopherin beta-2</fullName>
    </alternativeName>
</protein>
<dbReference type="PANTHER" id="PTHR10527">
    <property type="entry name" value="IMPORTIN BETA"/>
    <property type="match status" value="1"/>
</dbReference>
<evidence type="ECO:0000256" key="6">
    <source>
        <dbReference type="ARBA" id="ARBA00022927"/>
    </source>
</evidence>
<dbReference type="OrthoDB" id="951172at2759"/>
<dbReference type="SMART" id="SM00320">
    <property type="entry name" value="WD40"/>
    <property type="match status" value="2"/>
</dbReference>
<feature type="repeat" description="WD" evidence="12">
    <location>
        <begin position="1091"/>
        <end position="1125"/>
    </location>
</feature>
<dbReference type="PROSITE" id="PS50294">
    <property type="entry name" value="WD_REPEATS_REGION"/>
    <property type="match status" value="1"/>
</dbReference>
<proteinExistence type="inferred from homology"/>
<evidence type="ECO:0000313" key="15">
    <source>
        <dbReference type="EMBL" id="OZC12047.1"/>
    </source>
</evidence>
<dbReference type="PROSITE" id="PS50082">
    <property type="entry name" value="WD_REPEATS_2"/>
    <property type="match status" value="1"/>
</dbReference>
<evidence type="ECO:0000256" key="8">
    <source>
        <dbReference type="ARBA" id="ARBA00038423"/>
    </source>
</evidence>
<feature type="domain" description="Importin N-terminal" evidence="14">
    <location>
        <begin position="36"/>
        <end position="104"/>
    </location>
</feature>
<dbReference type="EMBL" id="KZ269979">
    <property type="protein sequence ID" value="OZC12047.1"/>
    <property type="molecule type" value="Genomic_DNA"/>
</dbReference>